<comment type="subcellular location">
    <subcellularLocation>
        <location evidence="1 9">Nucleus</location>
    </subcellularLocation>
</comment>
<evidence type="ECO:0000259" key="11">
    <source>
        <dbReference type="PROSITE" id="PS50171"/>
    </source>
</evidence>
<dbReference type="InterPro" id="IPR000690">
    <property type="entry name" value="Matrin/U1-C_Znf_C2H2"/>
</dbReference>
<dbReference type="GO" id="GO:0071004">
    <property type="term" value="C:U2-type prespliceosome"/>
    <property type="evidence" value="ECO:0007669"/>
    <property type="project" value="UniProtKB-UniRule"/>
</dbReference>
<proteinExistence type="inferred from homology"/>
<comment type="subunit">
    <text evidence="9">U1 snRNP is composed of the 7 core Sm proteins B/B', D1, D2, D3, E, F and G that assemble in a heptameric protein ring on the Sm site of the small nuclear RNA to form the core snRNP, and at least 3 U1 snRNP-specific proteins U1-70K, U1-A and U1-C. U1-C interacts with U1 snRNA and the 5' splice-site region of the pre-mRNA.</text>
</comment>
<accession>A0A068RWF6</accession>
<comment type="similarity">
    <text evidence="9">Belongs to the U1 small nuclear ribonucleoprotein C family.</text>
</comment>
<dbReference type="InterPro" id="IPR003604">
    <property type="entry name" value="Matrin/U1-like-C_Znf_C2H2"/>
</dbReference>
<dbReference type="SMART" id="SM00451">
    <property type="entry name" value="ZnF_U1"/>
    <property type="match status" value="1"/>
</dbReference>
<dbReference type="InterPro" id="IPR017340">
    <property type="entry name" value="U1_snRNP-C"/>
</dbReference>
<evidence type="ECO:0000256" key="2">
    <source>
        <dbReference type="ARBA" id="ARBA00022723"/>
    </source>
</evidence>
<evidence type="ECO:0000256" key="3">
    <source>
        <dbReference type="ARBA" id="ARBA00022771"/>
    </source>
</evidence>
<evidence type="ECO:0000256" key="4">
    <source>
        <dbReference type="ARBA" id="ARBA00022833"/>
    </source>
</evidence>
<dbReference type="GO" id="GO:0030627">
    <property type="term" value="F:pre-mRNA 5'-splice site binding"/>
    <property type="evidence" value="ECO:0007669"/>
    <property type="project" value="InterPro"/>
</dbReference>
<dbReference type="InterPro" id="IPR013085">
    <property type="entry name" value="U1-CZ_Znf_C2H2"/>
</dbReference>
<dbReference type="EMBL" id="CBTN010000022">
    <property type="protein sequence ID" value="CDH54359.1"/>
    <property type="molecule type" value="Genomic_DNA"/>
</dbReference>
<keyword evidence="7 9" id="KW-0687">Ribonucleoprotein</keyword>
<evidence type="ECO:0000256" key="9">
    <source>
        <dbReference type="HAMAP-Rule" id="MF_03153"/>
    </source>
</evidence>
<dbReference type="Proteomes" id="UP000027586">
    <property type="component" value="Unassembled WGS sequence"/>
</dbReference>
<dbReference type="InterPro" id="IPR036236">
    <property type="entry name" value="Znf_C2H2_sf"/>
</dbReference>
<dbReference type="VEuPathDB" id="FungiDB:LCOR_05610.1"/>
<dbReference type="PANTHER" id="PTHR31148">
    <property type="entry name" value="U1 SMALL NUCLEAR RIBONUCLEOPROTEIN C"/>
    <property type="match status" value="1"/>
</dbReference>
<dbReference type="PANTHER" id="PTHR31148:SF1">
    <property type="entry name" value="U1 SMALL NUCLEAR RIBONUCLEOPROTEIN C"/>
    <property type="match status" value="1"/>
</dbReference>
<evidence type="ECO:0000313" key="12">
    <source>
        <dbReference type="EMBL" id="CDH54359.1"/>
    </source>
</evidence>
<evidence type="ECO:0000256" key="8">
    <source>
        <dbReference type="ARBA" id="ARBA00046357"/>
    </source>
</evidence>
<dbReference type="AlphaFoldDB" id="A0A068RWF6"/>
<organism evidence="12 13">
    <name type="scientific">Lichtheimia corymbifera JMRC:FSU:9682</name>
    <dbReference type="NCBI Taxonomy" id="1263082"/>
    <lineage>
        <taxon>Eukaryota</taxon>
        <taxon>Fungi</taxon>
        <taxon>Fungi incertae sedis</taxon>
        <taxon>Mucoromycota</taxon>
        <taxon>Mucoromycotina</taxon>
        <taxon>Mucoromycetes</taxon>
        <taxon>Mucorales</taxon>
        <taxon>Lichtheimiaceae</taxon>
        <taxon>Lichtheimia</taxon>
    </lineage>
</organism>
<dbReference type="GO" id="GO:0000395">
    <property type="term" value="P:mRNA 5'-splice site recognition"/>
    <property type="evidence" value="ECO:0007669"/>
    <property type="project" value="UniProtKB-UniRule"/>
</dbReference>
<evidence type="ECO:0000256" key="6">
    <source>
        <dbReference type="ARBA" id="ARBA00023242"/>
    </source>
</evidence>
<keyword evidence="4 9" id="KW-0862">Zinc</keyword>
<dbReference type="HAMAP" id="MF_03153">
    <property type="entry name" value="U1_C"/>
    <property type="match status" value="1"/>
</dbReference>
<name>A0A068RWF6_9FUNG</name>
<dbReference type="GO" id="GO:0003729">
    <property type="term" value="F:mRNA binding"/>
    <property type="evidence" value="ECO:0007669"/>
    <property type="project" value="UniProtKB-UniRule"/>
</dbReference>
<dbReference type="Pfam" id="PF06220">
    <property type="entry name" value="zf-U1"/>
    <property type="match status" value="1"/>
</dbReference>
<dbReference type="GO" id="GO:0005685">
    <property type="term" value="C:U1 snRNP"/>
    <property type="evidence" value="ECO:0007669"/>
    <property type="project" value="UniProtKB-UniRule"/>
</dbReference>
<feature type="region of interest" description="Disordered" evidence="10">
    <location>
        <begin position="121"/>
        <end position="229"/>
    </location>
</feature>
<dbReference type="GO" id="GO:0000243">
    <property type="term" value="C:commitment complex"/>
    <property type="evidence" value="ECO:0007669"/>
    <property type="project" value="UniProtKB-UniRule"/>
</dbReference>
<keyword evidence="2 9" id="KW-0479">Metal-binding</keyword>
<dbReference type="OrthoDB" id="76567at2759"/>
<dbReference type="GO" id="GO:0030619">
    <property type="term" value="F:U1 snRNA binding"/>
    <property type="evidence" value="ECO:0007669"/>
    <property type="project" value="UniProtKB-UniRule"/>
</dbReference>
<feature type="compositionally biased region" description="Pro residues" evidence="10">
    <location>
        <begin position="137"/>
        <end position="187"/>
    </location>
</feature>
<comment type="caution">
    <text evidence="12">The sequence shown here is derived from an EMBL/GenBank/DDBJ whole genome shotgun (WGS) entry which is preliminary data.</text>
</comment>
<gene>
    <name evidence="12" type="ORF">LCOR_05610.1</name>
</gene>
<sequence length="229" mass="24297">MGLCVGVGVWGVRVCVLCVSVLGVLCRPPTAALFAPGLFPPHSPQIAMPKYYCEYCDIFLTHDSSSVRKAHNAGKNHIANVRNYYAEIGQDKAQAIIDEITKAYENSAAVLPPQYSGYPQPSMGPPYGAPPHMMGRPPMPPPPHMMGRPPPPGYPFPPPPGMMPPPGQRPPPPAPYGQGRPPPPPPSGYYSPQGGPPYRPQSSPPPTSGPPPMHAPPHSSPPPPPPSSQ</sequence>
<protein>
    <recommendedName>
        <fullName evidence="9">U1 small nuclear ribonucleoprotein C</fullName>
        <shortName evidence="9">U1 snRNP C</shortName>
        <shortName evidence="9">U1-C</shortName>
        <shortName evidence="9">U1C</shortName>
    </recommendedName>
</protein>
<feature type="domain" description="Matrin-type" evidence="11">
    <location>
        <begin position="51"/>
        <end position="83"/>
    </location>
</feature>
<evidence type="ECO:0000256" key="10">
    <source>
        <dbReference type="SAM" id="MobiDB-lite"/>
    </source>
</evidence>
<feature type="compositionally biased region" description="Pro residues" evidence="10">
    <location>
        <begin position="194"/>
        <end position="229"/>
    </location>
</feature>
<evidence type="ECO:0000256" key="1">
    <source>
        <dbReference type="ARBA" id="ARBA00004123"/>
    </source>
</evidence>
<comment type="subunit">
    <text evidence="8">Component of the U1 snRNP. The U1 snRNP is composed of the U1 snRNA and the 7 core Sm proteins SNRPB, SNRPD1, SNRPD2, SNRPD3, SNRPE, SNRPF and SNRPG that assemble in a heptameric protein ring on the Sm site of the small nuclear RNA to form the core snRNP, and at least 3 U1 snRNP-specific proteins SNRNP70/U1-70K, SNRPA/U1-A and SNRPC/U1-C. SNRPC/U1-C interacts with U1 snRNA and the 5' splice-site region of the pre-mRNA. Interacts (via N-terminus) with TIA1 (via C-terminus); thereby promoting spliceosomal U1 snRNP recruitment to 5' splice sites.</text>
</comment>
<dbReference type="SUPFAM" id="SSF57667">
    <property type="entry name" value="beta-beta-alpha zinc fingers"/>
    <property type="match status" value="1"/>
</dbReference>
<dbReference type="FunFam" id="3.30.160.60:FF:000059">
    <property type="entry name" value="U1 small nuclear ribonucleoprotein C"/>
    <property type="match status" value="1"/>
</dbReference>
<keyword evidence="13" id="KW-1185">Reference proteome</keyword>
<keyword evidence="3 9" id="KW-0863">Zinc-finger</keyword>
<dbReference type="GO" id="GO:0000387">
    <property type="term" value="P:spliceosomal snRNP assembly"/>
    <property type="evidence" value="ECO:0007669"/>
    <property type="project" value="UniProtKB-UniRule"/>
</dbReference>
<dbReference type="Gene3D" id="3.30.160.60">
    <property type="entry name" value="Classic Zinc Finger"/>
    <property type="match status" value="1"/>
</dbReference>
<dbReference type="PROSITE" id="PS50171">
    <property type="entry name" value="ZF_MATRIN"/>
    <property type="match status" value="1"/>
</dbReference>
<evidence type="ECO:0000256" key="7">
    <source>
        <dbReference type="ARBA" id="ARBA00023274"/>
    </source>
</evidence>
<evidence type="ECO:0000256" key="5">
    <source>
        <dbReference type="ARBA" id="ARBA00022884"/>
    </source>
</evidence>
<evidence type="ECO:0000313" key="13">
    <source>
        <dbReference type="Proteomes" id="UP000027586"/>
    </source>
</evidence>
<keyword evidence="6 9" id="KW-0539">Nucleus</keyword>
<dbReference type="STRING" id="1263082.A0A068RWF6"/>
<dbReference type="GO" id="GO:0008270">
    <property type="term" value="F:zinc ion binding"/>
    <property type="evidence" value="ECO:0007669"/>
    <property type="project" value="UniProtKB-UniRule"/>
</dbReference>
<comment type="function">
    <text evidence="9">Component of the spliceosomal U1 snRNP, which is essential for recognition of the pre-mRNA 5' splice-site and the subsequent assembly of the spliceosome. U1-C is directly involved in initial 5' splice-site recognition for both constitutive and regulated alternative splicing. The interaction with the 5' splice-site seems to precede base-pairing between the pre-mRNA and the U1 snRNA. Stimulates commitment or early (E) complex formation by stabilizing the base pairing of the 5' end of the U1 snRNA and the 5' splice-site region.</text>
</comment>
<reference evidence="12" key="1">
    <citation type="submission" date="2013-08" db="EMBL/GenBank/DDBJ databases">
        <title>Gene expansion shapes genome architecture in the human pathogen Lichtheimia corymbifera: an evolutionary genomics analysis in the ancient terrestrial Mucorales (Mucoromycotina).</title>
        <authorList>
            <person name="Schwartze V.U."/>
            <person name="Winter S."/>
            <person name="Shelest E."/>
            <person name="Marcet-Houben M."/>
            <person name="Horn F."/>
            <person name="Wehner S."/>
            <person name="Hoffmann K."/>
            <person name="Riege K."/>
            <person name="Sammeth M."/>
            <person name="Nowrousian M."/>
            <person name="Valiante V."/>
            <person name="Linde J."/>
            <person name="Jacobsen I.D."/>
            <person name="Marz M."/>
            <person name="Brakhage A.A."/>
            <person name="Gabaldon T."/>
            <person name="Bocker S."/>
            <person name="Voigt K."/>
        </authorList>
    </citation>
    <scope>NUCLEOTIDE SEQUENCE [LARGE SCALE GENOMIC DNA]</scope>
    <source>
        <strain evidence="12">FSU 9682</strain>
    </source>
</reference>
<keyword evidence="5 9" id="KW-0694">RNA-binding</keyword>